<accession>A0ABQ3Z4W4</accession>
<protein>
    <submittedName>
        <fullName evidence="2">Uncharacterized protein</fullName>
    </submittedName>
</protein>
<keyword evidence="3" id="KW-1185">Reference proteome</keyword>
<feature type="signal peptide" evidence="1">
    <location>
        <begin position="1"/>
        <end position="21"/>
    </location>
</feature>
<dbReference type="Proteomes" id="UP000637628">
    <property type="component" value="Unassembled WGS sequence"/>
</dbReference>
<evidence type="ECO:0000313" key="3">
    <source>
        <dbReference type="Proteomes" id="UP000637628"/>
    </source>
</evidence>
<keyword evidence="1" id="KW-0732">Signal</keyword>
<evidence type="ECO:0000313" key="2">
    <source>
        <dbReference type="EMBL" id="GIE04875.1"/>
    </source>
</evidence>
<feature type="chain" id="PRO_5045315561" evidence="1">
    <location>
        <begin position="22"/>
        <end position="408"/>
    </location>
</feature>
<gene>
    <name evidence="2" type="ORF">Adu01nite_62250</name>
</gene>
<comment type="caution">
    <text evidence="2">The sequence shown here is derived from an EMBL/GenBank/DDBJ whole genome shotgun (WGS) entry which is preliminary data.</text>
</comment>
<dbReference type="EMBL" id="BOML01000050">
    <property type="protein sequence ID" value="GIE04875.1"/>
    <property type="molecule type" value="Genomic_DNA"/>
</dbReference>
<evidence type="ECO:0000256" key="1">
    <source>
        <dbReference type="SAM" id="SignalP"/>
    </source>
</evidence>
<name>A0ABQ3Z4W4_9ACTN</name>
<organism evidence="2 3">
    <name type="scientific">Paractinoplanes durhamensis</name>
    <dbReference type="NCBI Taxonomy" id="113563"/>
    <lineage>
        <taxon>Bacteria</taxon>
        <taxon>Bacillati</taxon>
        <taxon>Actinomycetota</taxon>
        <taxon>Actinomycetes</taxon>
        <taxon>Micromonosporales</taxon>
        <taxon>Micromonosporaceae</taxon>
        <taxon>Paractinoplanes</taxon>
    </lineage>
</organism>
<sequence length="408" mass="43172">MGWSRIVAGLSGFLLVGFVAAAEDPSCAWGGEVSTDAVNALFPENHAAYWAFVYTMRPGLHVRLSGEFPDSRFMSLSVYKGEGGAFSVNGVDSTLTDYEILPDAGTANPWRTAGAAPGTFTVDLVSSPVAGQANVLPLAPLDTPDGALGRLVLRVYLPAGGDWGTVPLPSVTIVDSSSEPLPDCSGVRLAADSPADIAAADPAPVGLLGDGEFVRPPADLGLLPNTDTGYLAVTMTPPTGDQVLVIRGRGPTSADGEHPAPWPRRGVDLRYWSLCNNLNNAQRSLVANPLADGTVDYGCRNDDETTLDRNGFYTYVVGTETQRPRIEALPDVTFVPWSAGRPNAQHILFLRDMLANSRFAEAIQNVTAINDADGARAVMRSYYPETAICDLSAVPCGCYQEIGPLSSK</sequence>
<proteinExistence type="predicted"/>
<reference evidence="2 3" key="1">
    <citation type="submission" date="2021-01" db="EMBL/GenBank/DDBJ databases">
        <title>Whole genome shotgun sequence of Actinoplanes durhamensis NBRC 14914.</title>
        <authorList>
            <person name="Komaki H."/>
            <person name="Tamura T."/>
        </authorList>
    </citation>
    <scope>NUCLEOTIDE SEQUENCE [LARGE SCALE GENOMIC DNA]</scope>
    <source>
        <strain evidence="2 3">NBRC 14914</strain>
    </source>
</reference>
<dbReference type="RefSeq" id="WP_203731981.1">
    <property type="nucleotide sequence ID" value="NZ_BAAATX010000058.1"/>
</dbReference>